<sequence length="39" mass="4417">MKGEGYIDKKEAGKSVLASHFLMLKICLKFSLIEQKNFA</sequence>
<name>A0A6L2ZR33_9ENTR</name>
<reference evidence="1 2" key="1">
    <citation type="submission" date="2020-06" db="EMBL/GenBank/DDBJ databases">
        <title>The genome sequence of Candidatus Regiella insecticola strain Tut.</title>
        <authorList>
            <person name="Nikoh N."/>
            <person name="Tsuchida T."/>
            <person name="Koga R."/>
            <person name="Oshima K."/>
            <person name="Hattori M."/>
            <person name="Fukatsu T."/>
        </authorList>
    </citation>
    <scope>NUCLEOTIDE SEQUENCE [LARGE SCALE GENOMIC DNA]</scope>
    <source>
        <strain evidence="1 2">Tut</strain>
    </source>
</reference>
<dbReference type="EMBL" id="BLXO01000006">
    <property type="protein sequence ID" value="GFN46979.1"/>
    <property type="molecule type" value="Genomic_DNA"/>
</dbReference>
<evidence type="ECO:0000313" key="2">
    <source>
        <dbReference type="Proteomes" id="UP000504714"/>
    </source>
</evidence>
<dbReference type="Proteomes" id="UP000504714">
    <property type="component" value="Unassembled WGS sequence"/>
</dbReference>
<accession>A0A6L2ZR33</accession>
<organism evidence="1 2">
    <name type="scientific">Candidatus Regiella insecticola</name>
    <dbReference type="NCBI Taxonomy" id="138073"/>
    <lineage>
        <taxon>Bacteria</taxon>
        <taxon>Pseudomonadati</taxon>
        <taxon>Pseudomonadota</taxon>
        <taxon>Gammaproteobacteria</taxon>
        <taxon>Enterobacterales</taxon>
        <taxon>Enterobacteriaceae</taxon>
        <taxon>aphid secondary symbionts</taxon>
        <taxon>Candidatus Regiella</taxon>
    </lineage>
</organism>
<gene>
    <name evidence="1" type="ORF">RINTU1_28070</name>
</gene>
<proteinExistence type="predicted"/>
<evidence type="ECO:0000313" key="1">
    <source>
        <dbReference type="EMBL" id="GFN46979.1"/>
    </source>
</evidence>
<dbReference type="AlphaFoldDB" id="A0A6L2ZR33"/>
<comment type="caution">
    <text evidence="1">The sequence shown here is derived from an EMBL/GenBank/DDBJ whole genome shotgun (WGS) entry which is preliminary data.</text>
</comment>
<protein>
    <submittedName>
        <fullName evidence="1">Uncharacterized protein</fullName>
    </submittedName>
</protein>